<keyword evidence="6 7" id="KW-0676">Redox-active center</keyword>
<dbReference type="InterPro" id="IPR036249">
    <property type="entry name" value="Thioredoxin-like_sf"/>
</dbReference>
<evidence type="ECO:0000259" key="10">
    <source>
        <dbReference type="Pfam" id="PF13098"/>
    </source>
</evidence>
<evidence type="ECO:0000256" key="1">
    <source>
        <dbReference type="ARBA" id="ARBA00004418"/>
    </source>
</evidence>
<gene>
    <name evidence="11" type="ORF">HNR28_002586</name>
</gene>
<feature type="compositionally biased region" description="Polar residues" evidence="8">
    <location>
        <begin position="23"/>
        <end position="33"/>
    </location>
</feature>
<dbReference type="Pfam" id="PF13098">
    <property type="entry name" value="Thioredoxin_2"/>
    <property type="match status" value="1"/>
</dbReference>
<dbReference type="PROSITE" id="PS00194">
    <property type="entry name" value="THIOREDOXIN_1"/>
    <property type="match status" value="1"/>
</dbReference>
<evidence type="ECO:0000313" key="12">
    <source>
        <dbReference type="Proteomes" id="UP000541136"/>
    </source>
</evidence>
<dbReference type="InterPro" id="IPR012336">
    <property type="entry name" value="Thioredoxin-like_fold"/>
</dbReference>
<sequence length="279" mass="29780">MKYSLSLAALLLCGSLSALAQPSGDQVLSTRPPSDQAAPATPVTPAEPAEPAARGGAADKVLSTAPAQAVSRAFEQRFPGIHVDAVRVTPMNGIFEVQVGLDLLYTDAQVDYVLQGSMIDAHARRDLTAERLEALQQVAFDSLPLDHAIKQVKGTGARQVAVFEDPNCGYCKQLHRTLEDVDDVTVYTFLFPILSPDSTTRSRDIWCAADPAKAWKAWMLDGTNPAKAECDTPIQANLALGRKLNVQGTPALFFADGSRVNGALPLEALKKKLDAQGAS</sequence>
<dbReference type="Proteomes" id="UP000541136">
    <property type="component" value="Unassembled WGS sequence"/>
</dbReference>
<evidence type="ECO:0000256" key="7">
    <source>
        <dbReference type="RuleBase" id="RU364038"/>
    </source>
</evidence>
<reference evidence="11 12" key="1">
    <citation type="submission" date="2020-08" db="EMBL/GenBank/DDBJ databases">
        <title>Genomic Encyclopedia of Type Strains, Phase IV (KMG-IV): sequencing the most valuable type-strain genomes for metagenomic binning, comparative biology and taxonomic classification.</title>
        <authorList>
            <person name="Goeker M."/>
        </authorList>
    </citation>
    <scope>NUCLEOTIDE SEQUENCE [LARGE SCALE GENOMIC DNA]</scope>
    <source>
        <strain evidence="11 12">DSM 12141</strain>
    </source>
</reference>
<dbReference type="SUPFAM" id="SSF52833">
    <property type="entry name" value="Thioredoxin-like"/>
    <property type="match status" value="1"/>
</dbReference>
<dbReference type="RefSeq" id="WP_151024497.1">
    <property type="nucleotide sequence ID" value="NZ_JACHIB010000015.1"/>
</dbReference>
<feature type="signal peptide" evidence="7">
    <location>
        <begin position="1"/>
        <end position="20"/>
    </location>
</feature>
<dbReference type="PANTHER" id="PTHR35272">
    <property type="entry name" value="THIOL:DISULFIDE INTERCHANGE PROTEIN DSBC-RELATED"/>
    <property type="match status" value="1"/>
</dbReference>
<comment type="similarity">
    <text evidence="2 7">Belongs to the thioredoxin family. DsbC subfamily.</text>
</comment>
<feature type="domain" description="Thioredoxin-like fold" evidence="10">
    <location>
        <begin position="152"/>
        <end position="273"/>
    </location>
</feature>
<dbReference type="Gene3D" id="3.10.450.70">
    <property type="entry name" value="Disulphide bond isomerase, DsbC/G, N-terminal"/>
    <property type="match status" value="1"/>
</dbReference>
<dbReference type="SUPFAM" id="SSF54423">
    <property type="entry name" value="DsbC/DsbG N-terminal domain-like"/>
    <property type="match status" value="1"/>
</dbReference>
<dbReference type="Gene3D" id="3.40.30.10">
    <property type="entry name" value="Glutaredoxin"/>
    <property type="match status" value="1"/>
</dbReference>
<dbReference type="InterPro" id="IPR018950">
    <property type="entry name" value="DiS-bond_isomerase_DsbC/G_N"/>
</dbReference>
<evidence type="ECO:0000256" key="2">
    <source>
        <dbReference type="ARBA" id="ARBA00009813"/>
    </source>
</evidence>
<dbReference type="GO" id="GO:0042597">
    <property type="term" value="C:periplasmic space"/>
    <property type="evidence" value="ECO:0007669"/>
    <property type="project" value="UniProtKB-SubCell"/>
</dbReference>
<evidence type="ECO:0000313" key="11">
    <source>
        <dbReference type="EMBL" id="MBB6084540.1"/>
    </source>
</evidence>
<accession>A0A7W9TPL0</accession>
<feature type="chain" id="PRO_5031594262" description="Thiol:disulfide interchange protein" evidence="7">
    <location>
        <begin position="21"/>
        <end position="279"/>
    </location>
</feature>
<dbReference type="AlphaFoldDB" id="A0A7W9TPL0"/>
<organism evidence="11 12">
    <name type="scientific">Castellaniella defragrans</name>
    <name type="common">Alcaligenes defragrans</name>
    <dbReference type="NCBI Taxonomy" id="75697"/>
    <lineage>
        <taxon>Bacteria</taxon>
        <taxon>Pseudomonadati</taxon>
        <taxon>Pseudomonadota</taxon>
        <taxon>Betaproteobacteria</taxon>
        <taxon>Burkholderiales</taxon>
        <taxon>Alcaligenaceae</taxon>
        <taxon>Castellaniella</taxon>
    </lineage>
</organism>
<feature type="domain" description="Disulphide bond isomerase DsbC/G N-terminal" evidence="9">
    <location>
        <begin position="63"/>
        <end position="129"/>
    </location>
</feature>
<feature type="compositionally biased region" description="Low complexity" evidence="8">
    <location>
        <begin position="37"/>
        <end position="58"/>
    </location>
</feature>
<comment type="caution">
    <text evidence="11">The sequence shown here is derived from an EMBL/GenBank/DDBJ whole genome shotgun (WGS) entry which is preliminary data.</text>
</comment>
<feature type="region of interest" description="Disordered" evidence="8">
    <location>
        <begin position="23"/>
        <end position="60"/>
    </location>
</feature>
<dbReference type="InterPro" id="IPR009094">
    <property type="entry name" value="DiS-bond_isomerase_DsbC/G_N_sf"/>
</dbReference>
<evidence type="ECO:0000256" key="4">
    <source>
        <dbReference type="ARBA" id="ARBA00022764"/>
    </source>
</evidence>
<dbReference type="InterPro" id="IPR051470">
    <property type="entry name" value="Thiol:disulfide_interchange"/>
</dbReference>
<dbReference type="CDD" id="cd03020">
    <property type="entry name" value="DsbA_DsbC_DsbG"/>
    <property type="match status" value="1"/>
</dbReference>
<name>A0A7W9TPL0_CASDE</name>
<dbReference type="Pfam" id="PF10411">
    <property type="entry name" value="DsbC_N"/>
    <property type="match status" value="1"/>
</dbReference>
<dbReference type="InterPro" id="IPR017937">
    <property type="entry name" value="Thioredoxin_CS"/>
</dbReference>
<evidence type="ECO:0000259" key="9">
    <source>
        <dbReference type="Pfam" id="PF10411"/>
    </source>
</evidence>
<evidence type="ECO:0000256" key="3">
    <source>
        <dbReference type="ARBA" id="ARBA00022729"/>
    </source>
</evidence>
<comment type="subcellular location">
    <subcellularLocation>
        <location evidence="1 7">Periplasm</location>
    </subcellularLocation>
</comment>
<keyword evidence="4 7" id="KW-0574">Periplasm</keyword>
<keyword evidence="11" id="KW-0413">Isomerase</keyword>
<keyword evidence="3 7" id="KW-0732">Signal</keyword>
<protein>
    <recommendedName>
        <fullName evidence="7">Thiol:disulfide interchange protein</fullName>
    </recommendedName>
</protein>
<comment type="function">
    <text evidence="7">Required for disulfide bond formation in some periplasmic proteins. Acts by transferring its disulfide bond to other proteins and is reduced in the process.</text>
</comment>
<dbReference type="PANTHER" id="PTHR35272:SF3">
    <property type="entry name" value="THIOL:DISULFIDE INTERCHANGE PROTEIN DSBC"/>
    <property type="match status" value="1"/>
</dbReference>
<keyword evidence="5" id="KW-1015">Disulfide bond</keyword>
<dbReference type="InterPro" id="IPR033954">
    <property type="entry name" value="DiS-bond_Isoase_DsbC/G"/>
</dbReference>
<evidence type="ECO:0000256" key="8">
    <source>
        <dbReference type="SAM" id="MobiDB-lite"/>
    </source>
</evidence>
<evidence type="ECO:0000256" key="6">
    <source>
        <dbReference type="ARBA" id="ARBA00023284"/>
    </source>
</evidence>
<proteinExistence type="inferred from homology"/>
<dbReference type="GO" id="GO:0016853">
    <property type="term" value="F:isomerase activity"/>
    <property type="evidence" value="ECO:0007669"/>
    <property type="project" value="UniProtKB-KW"/>
</dbReference>
<dbReference type="EMBL" id="JACHIB010000015">
    <property type="protein sequence ID" value="MBB6084540.1"/>
    <property type="molecule type" value="Genomic_DNA"/>
</dbReference>
<evidence type="ECO:0000256" key="5">
    <source>
        <dbReference type="ARBA" id="ARBA00023157"/>
    </source>
</evidence>